<gene>
    <name evidence="1" type="ORF">METZ01_LOCUS312763</name>
</gene>
<organism evidence="1">
    <name type="scientific">marine metagenome</name>
    <dbReference type="NCBI Taxonomy" id="408172"/>
    <lineage>
        <taxon>unclassified sequences</taxon>
        <taxon>metagenomes</taxon>
        <taxon>ecological metagenomes</taxon>
    </lineage>
</organism>
<name>A0A382NFD6_9ZZZZ</name>
<accession>A0A382NFD6</accession>
<proteinExistence type="predicted"/>
<sequence length="79" mass="9298">MSIDTEIIVETWQVLKEYIPEKDREKAGAHFINMLQDNGVERDVLDELCEADDILERAVIDVLDEEPWDDDDYENELED</sequence>
<protein>
    <submittedName>
        <fullName evidence="1">Uncharacterized protein</fullName>
    </submittedName>
</protein>
<dbReference type="EMBL" id="UINC01100112">
    <property type="protein sequence ID" value="SVC59909.1"/>
    <property type="molecule type" value="Genomic_DNA"/>
</dbReference>
<reference evidence="1" key="1">
    <citation type="submission" date="2018-05" db="EMBL/GenBank/DDBJ databases">
        <authorList>
            <person name="Lanie J.A."/>
            <person name="Ng W.-L."/>
            <person name="Kazmierczak K.M."/>
            <person name="Andrzejewski T.M."/>
            <person name="Davidsen T.M."/>
            <person name="Wayne K.J."/>
            <person name="Tettelin H."/>
            <person name="Glass J.I."/>
            <person name="Rusch D."/>
            <person name="Podicherti R."/>
            <person name="Tsui H.-C.T."/>
            <person name="Winkler M.E."/>
        </authorList>
    </citation>
    <scope>NUCLEOTIDE SEQUENCE</scope>
</reference>
<evidence type="ECO:0000313" key="1">
    <source>
        <dbReference type="EMBL" id="SVC59909.1"/>
    </source>
</evidence>
<dbReference type="AlphaFoldDB" id="A0A382NFD6"/>